<name>A0A2P1GNK7_9VIRU</name>
<evidence type="ECO:0000256" key="1">
    <source>
        <dbReference type="ARBA" id="ARBA00004328"/>
    </source>
</evidence>
<dbReference type="InterPro" id="IPR029053">
    <property type="entry name" value="Viral_coat"/>
</dbReference>
<evidence type="ECO:0000313" key="3">
    <source>
        <dbReference type="EMBL" id="AVM87606.1"/>
    </source>
</evidence>
<sequence>MSSFLRRTAARKAGVGIGKRAAVRPRVAAAAVTAAVPKKRQPKPATPLASLYKMPRTRRPRAQPKAVVPVMEVPDHLRPVDVYLSPSGRRAATTDYSGETVMGYVYGNVGGADYAVKKVIDPNPLAIASDGVDPILSLLISTWSRYQPLKFEVLLKPVAGMNAAQGSTATVGHWDNPSDPKGPKALNTAHKVAHQDVVIGRASRMLMPKVDHPREYTIDIGADANETRPYYCFVCVAGLTTRVYAQSSTDDRFKGALWQVVVKYTYRLFGPKDASMRGKLHNFPADNALIEIVEAVGKSAKLRITGGSATADAIIRDLVQLYEAALESGDARMARGWWEWLRKAALILVGAAEATAPFLPPPFNVIVGGGAFLVGGIISLTPEALKGTAGAVAELEMFRTLEEHSSHIPILSTADRVTPVGLTTGAVLQQVNHPEEVRENVVKTKPAPEASLYEQFGESTLLNHTKWWMSLTSRSTQGTSGLLCQQANFAATRRAIIMSYRGGQSWEIDVADGVLGYMGTDPIVRADTSHLLVEVSQHPTLKPVVRTTLKDLVAKNWNFTISAPTQGEIPSEMESAMVFTSYPSEIADGGFVKEGTTEKVAVFIQTFSGKQYFSLTHAEASTWGNCFWFYTGEEIRPLSRQVTFKPQLVNYTDSESSDEEFVDSQAVLSSRVESLFSRLAVVEEATRL</sequence>
<dbReference type="EMBL" id="MG599895">
    <property type="protein sequence ID" value="AVM87606.1"/>
    <property type="molecule type" value="Genomic_RNA"/>
</dbReference>
<dbReference type="GO" id="GO:0044423">
    <property type="term" value="C:virion component"/>
    <property type="evidence" value="ECO:0007669"/>
    <property type="project" value="UniProtKB-KW"/>
</dbReference>
<keyword evidence="2" id="KW-0946">Virion</keyword>
<organism evidence="3">
    <name type="scientific">Wenling rattails astrovirus 2</name>
    <dbReference type="NCBI Taxonomy" id="2116136"/>
    <lineage>
        <taxon>Viruses</taxon>
        <taxon>Riboviria</taxon>
        <taxon>Orthornavirae</taxon>
        <taxon>Pisuviricota</taxon>
        <taxon>Stelpaviricetes</taxon>
        <taxon>Stellavirales</taxon>
        <taxon>Astroviridae</taxon>
    </lineage>
</organism>
<reference evidence="3" key="1">
    <citation type="journal article" date="2018" name="Nature">
        <title>The evolutionary history of vertebrate RNA viruses.</title>
        <authorList>
            <person name="Shi M."/>
            <person name="Lin X.D."/>
            <person name="Chen X."/>
            <person name="Tian J.H."/>
            <person name="Chen L.J."/>
            <person name="Li K."/>
            <person name="Wang W."/>
            <person name="Eden J.S."/>
            <person name="Shen J.J."/>
            <person name="Liu L."/>
            <person name="Holmes E.C."/>
            <person name="Zhang Y.Z."/>
        </authorList>
    </citation>
    <scope>NUCLEOTIDE SEQUENCE</scope>
    <source>
        <strain evidence="3">XYHYC187426</strain>
    </source>
</reference>
<evidence type="ECO:0000256" key="2">
    <source>
        <dbReference type="ARBA" id="ARBA00022844"/>
    </source>
</evidence>
<comment type="subcellular location">
    <subcellularLocation>
        <location evidence="1">Virion</location>
    </subcellularLocation>
</comment>
<accession>A0A2P1GNK7</accession>
<protein>
    <submittedName>
        <fullName evidence="3">Capsid protein</fullName>
    </submittedName>
</protein>
<proteinExistence type="predicted"/>
<dbReference type="Gene3D" id="2.60.120.20">
    <property type="match status" value="1"/>
</dbReference>